<dbReference type="InterPro" id="IPR012347">
    <property type="entry name" value="Ferritin-like"/>
</dbReference>
<organism evidence="1 2">
    <name type="scientific">Halobacillus shinanisalinarum</name>
    <dbReference type="NCBI Taxonomy" id="2932258"/>
    <lineage>
        <taxon>Bacteria</taxon>
        <taxon>Bacillati</taxon>
        <taxon>Bacillota</taxon>
        <taxon>Bacilli</taxon>
        <taxon>Bacillales</taxon>
        <taxon>Bacillaceae</taxon>
        <taxon>Halobacillus</taxon>
    </lineage>
</organism>
<dbReference type="EMBL" id="CP095074">
    <property type="protein sequence ID" value="UOQ92204.1"/>
    <property type="molecule type" value="Genomic_DNA"/>
</dbReference>
<evidence type="ECO:0000313" key="1">
    <source>
        <dbReference type="EMBL" id="UOQ92204.1"/>
    </source>
</evidence>
<accession>A0ABY4GW60</accession>
<sequence length="340" mass="38343">MDQEEQGKQIRLTSTEIGQLWAQYMNDSASICMLSYFLEKAEDEEIKPMIAHALELSQAHVNNITAILTEEKNKLPHGFKMEEDVDLTAPRLFSDSYVLNFIQNMAKIGLTTYSASLSVAIRADITDFYMECLSETMQLYKMSKDLLLSKGLYTRPPFFPNLEELEYVETKGFILDLFGEKRPLQALEVTNLYSNFQRNALGAATVAGFSQVSKSKDATQFFLKLIGIAKKHAKAFGAKLEESNLPTPLSWGSDVTKSTDYTFSDKLMMFYTSQLISLSIGYYGTAIAQSPRMDLGTMYNKLVLEIQKISVNGANIMIKNKWMEQPPMAPDRIGLAKKNK</sequence>
<dbReference type="RefSeq" id="WP_244751814.1">
    <property type="nucleotide sequence ID" value="NZ_CP095074.1"/>
</dbReference>
<evidence type="ECO:0000313" key="2">
    <source>
        <dbReference type="Proteomes" id="UP000831880"/>
    </source>
</evidence>
<protein>
    <submittedName>
        <fullName evidence="1">DUF3231 family protein</fullName>
    </submittedName>
</protein>
<proteinExistence type="predicted"/>
<dbReference type="Gene3D" id="1.20.1260.10">
    <property type="match status" value="2"/>
</dbReference>
<dbReference type="Pfam" id="PF11553">
    <property type="entry name" value="DUF3231"/>
    <property type="match status" value="2"/>
</dbReference>
<gene>
    <name evidence="1" type="ORF">MUO14_17170</name>
</gene>
<name>A0ABY4GW60_9BACI</name>
<dbReference type="Proteomes" id="UP000831880">
    <property type="component" value="Chromosome"/>
</dbReference>
<reference evidence="1 2" key="1">
    <citation type="submission" date="2022-04" db="EMBL/GenBank/DDBJ databases">
        <title>Halobacillus sp. isolated from saltern.</title>
        <authorList>
            <person name="Won M."/>
            <person name="Lee C.-M."/>
            <person name="Woen H.-Y."/>
            <person name="Kwon S.-W."/>
        </authorList>
    </citation>
    <scope>NUCLEOTIDE SEQUENCE [LARGE SCALE GENOMIC DNA]</scope>
    <source>
        <strain evidence="1 2">SSTM10-2</strain>
    </source>
</reference>
<dbReference type="InterPro" id="IPR021617">
    <property type="entry name" value="DUF3231"/>
</dbReference>
<keyword evidence="2" id="KW-1185">Reference proteome</keyword>